<dbReference type="PRINTS" id="PR00205">
    <property type="entry name" value="CADHERIN"/>
</dbReference>
<evidence type="ECO:0000256" key="6">
    <source>
        <dbReference type="ARBA" id="ARBA00022837"/>
    </source>
</evidence>
<dbReference type="Gene3D" id="2.60.40.60">
    <property type="entry name" value="Cadherins"/>
    <property type="match status" value="7"/>
</dbReference>
<name>A0A9D3S500_ANGAN</name>
<keyword evidence="4" id="KW-0732">Signal</keyword>
<dbReference type="CDD" id="cd11304">
    <property type="entry name" value="Cadherin_repeat"/>
    <property type="match status" value="6"/>
</dbReference>
<keyword evidence="5" id="KW-0677">Repeat</keyword>
<feature type="domain" description="Cadherin" evidence="13">
    <location>
        <begin position="138"/>
        <end position="243"/>
    </location>
</feature>
<dbReference type="FunFam" id="2.60.40.60:FF:000020">
    <property type="entry name" value="Dachsous cadherin-related 1b"/>
    <property type="match status" value="1"/>
</dbReference>
<proteinExistence type="predicted"/>
<feature type="domain" description="Cadherin" evidence="13">
    <location>
        <begin position="667"/>
        <end position="779"/>
    </location>
</feature>
<dbReference type="GO" id="GO:0005886">
    <property type="term" value="C:plasma membrane"/>
    <property type="evidence" value="ECO:0007669"/>
    <property type="project" value="UniProtKB-SubCell"/>
</dbReference>
<evidence type="ECO:0000256" key="9">
    <source>
        <dbReference type="ARBA" id="ARBA00023136"/>
    </source>
</evidence>
<comment type="caution">
    <text evidence="14">The sequence shown here is derived from an EMBL/GenBank/DDBJ whole genome shotgun (WGS) entry which is preliminary data.</text>
</comment>
<evidence type="ECO:0000256" key="12">
    <source>
        <dbReference type="SAM" id="Phobius"/>
    </source>
</evidence>
<evidence type="ECO:0000256" key="2">
    <source>
        <dbReference type="ARBA" id="ARBA00022475"/>
    </source>
</evidence>
<keyword evidence="3 12" id="KW-0812">Transmembrane</keyword>
<keyword evidence="6 11" id="KW-0106">Calcium</keyword>
<dbReference type="InterPro" id="IPR050174">
    <property type="entry name" value="Protocadherin/Cadherin-CA"/>
</dbReference>
<evidence type="ECO:0000313" key="15">
    <source>
        <dbReference type="Proteomes" id="UP001044222"/>
    </source>
</evidence>
<dbReference type="InterPro" id="IPR015919">
    <property type="entry name" value="Cadherin-like_sf"/>
</dbReference>
<dbReference type="FunFam" id="2.60.40.60:FF:000007">
    <property type="entry name" value="Protocadherin alpha 2"/>
    <property type="match status" value="1"/>
</dbReference>
<dbReference type="FunFam" id="2.60.40.60:FF:000005">
    <property type="entry name" value="Protocadherin 9"/>
    <property type="match status" value="1"/>
</dbReference>
<dbReference type="PANTHER" id="PTHR24028:SF146">
    <property type="entry name" value="CADHERIN 96CB, ISOFORM D-RELATED"/>
    <property type="match status" value="1"/>
</dbReference>
<dbReference type="GO" id="GO:0005509">
    <property type="term" value="F:calcium ion binding"/>
    <property type="evidence" value="ECO:0007669"/>
    <property type="project" value="UniProtKB-UniRule"/>
</dbReference>
<keyword evidence="10" id="KW-0325">Glycoprotein</keyword>
<keyword evidence="7" id="KW-0130">Cell adhesion</keyword>
<feature type="transmembrane region" description="Helical" evidence="12">
    <location>
        <begin position="807"/>
        <end position="830"/>
    </location>
</feature>
<dbReference type="InterPro" id="IPR020894">
    <property type="entry name" value="Cadherin_CS"/>
</dbReference>
<dbReference type="SUPFAM" id="SSF49313">
    <property type="entry name" value="Cadherin-like"/>
    <property type="match status" value="6"/>
</dbReference>
<dbReference type="PANTHER" id="PTHR24028">
    <property type="entry name" value="CADHERIN-87A"/>
    <property type="match status" value="1"/>
</dbReference>
<evidence type="ECO:0000256" key="8">
    <source>
        <dbReference type="ARBA" id="ARBA00022989"/>
    </source>
</evidence>
<dbReference type="Proteomes" id="UP001044222">
    <property type="component" value="Unassembled WGS sequence"/>
</dbReference>
<gene>
    <name evidence="14" type="ORF">ANANG_G00059940</name>
</gene>
<evidence type="ECO:0000256" key="4">
    <source>
        <dbReference type="ARBA" id="ARBA00022729"/>
    </source>
</evidence>
<feature type="domain" description="Cadherin" evidence="13">
    <location>
        <begin position="561"/>
        <end position="663"/>
    </location>
</feature>
<keyword evidence="9 12" id="KW-0472">Membrane</keyword>
<dbReference type="EMBL" id="JAFIRN010000003">
    <property type="protein sequence ID" value="KAG5852206.1"/>
    <property type="molecule type" value="Genomic_DNA"/>
</dbReference>
<dbReference type="PROSITE" id="PS50268">
    <property type="entry name" value="CADHERIN_2"/>
    <property type="match status" value="6"/>
</dbReference>
<feature type="domain" description="Cadherin" evidence="13">
    <location>
        <begin position="245"/>
        <end position="456"/>
    </location>
</feature>
<evidence type="ECO:0000256" key="1">
    <source>
        <dbReference type="ARBA" id="ARBA00004251"/>
    </source>
</evidence>
<dbReference type="FunFam" id="2.60.40.60:FF:000016">
    <property type="entry name" value="Protocadherin 9"/>
    <property type="match status" value="1"/>
</dbReference>
<evidence type="ECO:0000256" key="10">
    <source>
        <dbReference type="ARBA" id="ARBA00023180"/>
    </source>
</evidence>
<keyword evidence="8 12" id="KW-1133">Transmembrane helix</keyword>
<dbReference type="InterPro" id="IPR002126">
    <property type="entry name" value="Cadherin-like_dom"/>
</dbReference>
<dbReference type="Pfam" id="PF00028">
    <property type="entry name" value="Cadherin"/>
    <property type="match status" value="5"/>
</dbReference>
<evidence type="ECO:0000256" key="3">
    <source>
        <dbReference type="ARBA" id="ARBA00022692"/>
    </source>
</evidence>
<dbReference type="GO" id="GO:0009653">
    <property type="term" value="P:anatomical structure morphogenesis"/>
    <property type="evidence" value="ECO:0007669"/>
    <property type="project" value="UniProtKB-ARBA"/>
</dbReference>
<sequence>MGTCAVRKDPGICVNMSRSTSLQKVLGLVLLQQMLCSSVEIHLSVQEEQPEGIKIGRIAQDFPPPYNFLTSNKHMRLDTKTGDLYTTMHTIDREMCPQLPTTTGACLIQHLAVAGPDEEVIKVTVEVEDINDNSPHFPEEEVRLSMPEDVAVGTSFLLDDQAQDDDAGSNGELWYRLDDPDGFFSAKEAGPLLVVVVRRPLDREARDTHLLTVVATDRGVPSRSSTAILVVEVTDINDNCPAFRPDSPKSAFVRMDAPRGTAVTRVRAVDPDLGPNSVIIYSFSPKTSDKSRELFSLDSHSGQITLAGAIDSNGPAEYTLRILATGQSCPPVVTQVTVSILPAASQRPVMKIRYIAEHREGTILIEENQPPTVLALLELEDASPVKGAPSIAGEVPFFLRPQTGNYLLLTSKPLDFEQICKYHVSIRVEDSRLPGGREEMVITVIVLDVNDNAPQFQQPHYQVEVEENNAPGTTLVHIRATDLDSLLNGKVTYRLGPHTAAMFSIEPVTGRVSVAVTLDREHQEFHNFTVLARDNGSPALESTTSVSVRVLDQNDNEPVFANTDFIFFIPENFPRLGQVGVVGVRDPDAGGNGKVEVQVLNGSSPFMMDNARGTLRCVAKIDREMQDRYELWLLAHDGGHPSLSSTARVTIFVEDVNDNRPQVILPSSNLSCLTVSPATLTGATVTKIYAIDEDSGINADISYRMVASEPHRSSPFLIDARSGNVTLAQQLLLSDHGLHHLFIVVSDGGEPIPLQSSVWVNLLVNETQEPCTLSTVPMPVPFHFTHLPSQKTICEGDPSDVKYAQNILLVGLGMLVCSAIMLLGTVILFIKQRTLRKSHQKHVSKGCEIPLKLKETYSTVDWTDVQ</sequence>
<organism evidence="14 15">
    <name type="scientific">Anguilla anguilla</name>
    <name type="common">European freshwater eel</name>
    <name type="synonym">Muraena anguilla</name>
    <dbReference type="NCBI Taxonomy" id="7936"/>
    <lineage>
        <taxon>Eukaryota</taxon>
        <taxon>Metazoa</taxon>
        <taxon>Chordata</taxon>
        <taxon>Craniata</taxon>
        <taxon>Vertebrata</taxon>
        <taxon>Euteleostomi</taxon>
        <taxon>Actinopterygii</taxon>
        <taxon>Neopterygii</taxon>
        <taxon>Teleostei</taxon>
        <taxon>Anguilliformes</taxon>
        <taxon>Anguillidae</taxon>
        <taxon>Anguilla</taxon>
    </lineage>
</organism>
<keyword evidence="15" id="KW-1185">Reference proteome</keyword>
<evidence type="ECO:0000313" key="14">
    <source>
        <dbReference type="EMBL" id="KAG5852206.1"/>
    </source>
</evidence>
<dbReference type="SMART" id="SM00112">
    <property type="entry name" value="CA"/>
    <property type="match status" value="7"/>
</dbReference>
<evidence type="ECO:0000256" key="7">
    <source>
        <dbReference type="ARBA" id="ARBA00022889"/>
    </source>
</evidence>
<evidence type="ECO:0000256" key="11">
    <source>
        <dbReference type="PROSITE-ProRule" id="PRU00043"/>
    </source>
</evidence>
<dbReference type="GO" id="GO:0007156">
    <property type="term" value="P:homophilic cell adhesion via plasma membrane adhesion molecules"/>
    <property type="evidence" value="ECO:0007669"/>
    <property type="project" value="InterPro"/>
</dbReference>
<protein>
    <recommendedName>
        <fullName evidence="13">Cadherin domain-containing protein</fullName>
    </recommendedName>
</protein>
<keyword evidence="2" id="KW-1003">Cell membrane</keyword>
<evidence type="ECO:0000256" key="5">
    <source>
        <dbReference type="ARBA" id="ARBA00022737"/>
    </source>
</evidence>
<reference evidence="14" key="1">
    <citation type="submission" date="2021-01" db="EMBL/GenBank/DDBJ databases">
        <title>A chromosome-scale assembly of European eel, Anguilla anguilla.</title>
        <authorList>
            <person name="Henkel C."/>
            <person name="Jong-Raadsen S.A."/>
            <person name="Dufour S."/>
            <person name="Weltzien F.-A."/>
            <person name="Palstra A.P."/>
            <person name="Pelster B."/>
            <person name="Spaink H.P."/>
            <person name="Van Den Thillart G.E."/>
            <person name="Jansen H."/>
            <person name="Zahm M."/>
            <person name="Klopp C."/>
            <person name="Cedric C."/>
            <person name="Louis A."/>
            <person name="Berthelot C."/>
            <person name="Parey E."/>
            <person name="Roest Crollius H."/>
            <person name="Montfort J."/>
            <person name="Robinson-Rechavi M."/>
            <person name="Bucao C."/>
            <person name="Bouchez O."/>
            <person name="Gislard M."/>
            <person name="Lluch J."/>
            <person name="Milhes M."/>
            <person name="Lampietro C."/>
            <person name="Lopez Roques C."/>
            <person name="Donnadieu C."/>
            <person name="Braasch I."/>
            <person name="Desvignes T."/>
            <person name="Postlethwait J."/>
            <person name="Bobe J."/>
            <person name="Guiguen Y."/>
            <person name="Dirks R."/>
        </authorList>
    </citation>
    <scope>NUCLEOTIDE SEQUENCE</scope>
    <source>
        <strain evidence="14">Tag_6206</strain>
        <tissue evidence="14">Liver</tissue>
    </source>
</reference>
<accession>A0A9D3S500</accession>
<dbReference type="PROSITE" id="PS00232">
    <property type="entry name" value="CADHERIN_1"/>
    <property type="match status" value="3"/>
</dbReference>
<comment type="subcellular location">
    <subcellularLocation>
        <location evidence="1">Cell membrane</location>
        <topology evidence="1">Single-pass type I membrane protein</topology>
    </subcellularLocation>
</comment>
<feature type="domain" description="Cadherin" evidence="13">
    <location>
        <begin position="66"/>
        <end position="137"/>
    </location>
</feature>
<evidence type="ECO:0000259" key="13">
    <source>
        <dbReference type="PROSITE" id="PS50268"/>
    </source>
</evidence>
<dbReference type="AlphaFoldDB" id="A0A9D3S500"/>
<feature type="domain" description="Cadherin" evidence="13">
    <location>
        <begin position="457"/>
        <end position="560"/>
    </location>
</feature>